<feature type="domain" description="Major facilitator superfamily (MFS) profile" evidence="6">
    <location>
        <begin position="85"/>
        <end position="525"/>
    </location>
</feature>
<dbReference type="InterPro" id="IPR005828">
    <property type="entry name" value="MFS_sugar_transport-like"/>
</dbReference>
<name>A0A9J6FMV5_HAELO</name>
<dbReference type="GO" id="GO:0022857">
    <property type="term" value="F:transmembrane transporter activity"/>
    <property type="evidence" value="ECO:0007669"/>
    <property type="project" value="InterPro"/>
</dbReference>
<evidence type="ECO:0000256" key="5">
    <source>
        <dbReference type="SAM" id="Phobius"/>
    </source>
</evidence>
<evidence type="ECO:0000256" key="4">
    <source>
        <dbReference type="ARBA" id="ARBA00023136"/>
    </source>
</evidence>
<dbReference type="Proteomes" id="UP000821853">
    <property type="component" value="Chromosome 10"/>
</dbReference>
<keyword evidence="4 5" id="KW-0472">Membrane</keyword>
<dbReference type="SUPFAM" id="SSF103473">
    <property type="entry name" value="MFS general substrate transporter"/>
    <property type="match status" value="1"/>
</dbReference>
<evidence type="ECO:0000313" key="7">
    <source>
        <dbReference type="EMBL" id="KAH9363601.1"/>
    </source>
</evidence>
<evidence type="ECO:0000259" key="6">
    <source>
        <dbReference type="PROSITE" id="PS50850"/>
    </source>
</evidence>
<feature type="transmembrane region" description="Helical" evidence="5">
    <location>
        <begin position="227"/>
        <end position="247"/>
    </location>
</feature>
<feature type="transmembrane region" description="Helical" evidence="5">
    <location>
        <begin position="368"/>
        <end position="393"/>
    </location>
</feature>
<dbReference type="PANTHER" id="PTHR24064">
    <property type="entry name" value="SOLUTE CARRIER FAMILY 22 MEMBER"/>
    <property type="match status" value="1"/>
</dbReference>
<sequence length="525" mass="58425">MRLISGVIGPPRLYHVVVWALTFVRAFPSSWTQFAALFIATDVEHWCSKPHLPFLTNWTEEQWKEHAIPTVNRSSLFPAPVFDSCQMFPLVDSHQNGSDVAFDHSRTVPCEAWSYNESSPGSSAVPEWNLVCEHEWQRSMMMSVVFVGSLVGSLLMGHLSDRFGRRTVFFGSMFGVALFGAVGALSPSVHWYNALRFFTCICIAGIQTSSAALLAEILDPRYRTFLNLGYTAGFAIPTLFLPGVAYLLGNWKLLQLVAALSALACAPFMFVIQESPRWLITTHQEEKAERAIRKILTMNRRLIPELTSVVHGLVVEVQESLTVALGPLEIFKHRRIRRNALLLFVVWFCDNFLMFAVILGAVDIKGSQYVNFAVSAAAEIPAALVGLVLVYYCSRRPSQVATLLLAGAAAVAAQFSYGGIPYMSLSMSMAGRFVLIMSASVKWVWTMELFPTAARGFGFAACFTVGRVGGIVAPFISHLVSQSPHASFLTGMWWLQRLEVIHRRTNRQSVKRIKKGGIEPEIYRT</sequence>
<dbReference type="AlphaFoldDB" id="A0A9J6FMV5"/>
<evidence type="ECO:0000313" key="8">
    <source>
        <dbReference type="Proteomes" id="UP000821853"/>
    </source>
</evidence>
<dbReference type="Gene3D" id="1.20.1250.20">
    <property type="entry name" value="MFS general substrate transporter like domains"/>
    <property type="match status" value="1"/>
</dbReference>
<feature type="transmembrane region" description="Helical" evidence="5">
    <location>
        <begin position="340"/>
        <end position="362"/>
    </location>
</feature>
<comment type="caution">
    <text evidence="7">The sequence shown here is derived from an EMBL/GenBank/DDBJ whole genome shotgun (WGS) entry which is preliminary data.</text>
</comment>
<gene>
    <name evidence="7" type="ORF">HPB48_018270</name>
</gene>
<dbReference type="PROSITE" id="PS50850">
    <property type="entry name" value="MFS"/>
    <property type="match status" value="1"/>
</dbReference>
<dbReference type="EMBL" id="JABSTR010000002">
    <property type="protein sequence ID" value="KAH9363601.1"/>
    <property type="molecule type" value="Genomic_DNA"/>
</dbReference>
<protein>
    <recommendedName>
        <fullName evidence="6">Major facilitator superfamily (MFS) profile domain-containing protein</fullName>
    </recommendedName>
</protein>
<feature type="transmembrane region" description="Helical" evidence="5">
    <location>
        <begin position="253"/>
        <end position="272"/>
    </location>
</feature>
<dbReference type="GO" id="GO:0016020">
    <property type="term" value="C:membrane"/>
    <property type="evidence" value="ECO:0007669"/>
    <property type="project" value="UniProtKB-SubCell"/>
</dbReference>
<reference evidence="7 8" key="1">
    <citation type="journal article" date="2020" name="Cell">
        <title>Large-Scale Comparative Analyses of Tick Genomes Elucidate Their Genetic Diversity and Vector Capacities.</title>
        <authorList>
            <consortium name="Tick Genome and Microbiome Consortium (TIGMIC)"/>
            <person name="Jia N."/>
            <person name="Wang J."/>
            <person name="Shi W."/>
            <person name="Du L."/>
            <person name="Sun Y."/>
            <person name="Zhan W."/>
            <person name="Jiang J.F."/>
            <person name="Wang Q."/>
            <person name="Zhang B."/>
            <person name="Ji P."/>
            <person name="Bell-Sakyi L."/>
            <person name="Cui X.M."/>
            <person name="Yuan T.T."/>
            <person name="Jiang B.G."/>
            <person name="Yang W.F."/>
            <person name="Lam T.T."/>
            <person name="Chang Q.C."/>
            <person name="Ding S.J."/>
            <person name="Wang X.J."/>
            <person name="Zhu J.G."/>
            <person name="Ruan X.D."/>
            <person name="Zhao L."/>
            <person name="Wei J.T."/>
            <person name="Ye R.Z."/>
            <person name="Que T.C."/>
            <person name="Du C.H."/>
            <person name="Zhou Y.H."/>
            <person name="Cheng J.X."/>
            <person name="Dai P.F."/>
            <person name="Guo W.B."/>
            <person name="Han X.H."/>
            <person name="Huang E.J."/>
            <person name="Li L.F."/>
            <person name="Wei W."/>
            <person name="Gao Y.C."/>
            <person name="Liu J.Z."/>
            <person name="Shao H.Z."/>
            <person name="Wang X."/>
            <person name="Wang C.C."/>
            <person name="Yang T.C."/>
            <person name="Huo Q.B."/>
            <person name="Li W."/>
            <person name="Chen H.Y."/>
            <person name="Chen S.E."/>
            <person name="Zhou L.G."/>
            <person name="Ni X.B."/>
            <person name="Tian J.H."/>
            <person name="Sheng Y."/>
            <person name="Liu T."/>
            <person name="Pan Y.S."/>
            <person name="Xia L.Y."/>
            <person name="Li J."/>
            <person name="Zhao F."/>
            <person name="Cao W.C."/>
        </authorList>
    </citation>
    <scope>NUCLEOTIDE SEQUENCE [LARGE SCALE GENOMIC DNA]</scope>
    <source>
        <strain evidence="7">HaeL-2018</strain>
    </source>
</reference>
<feature type="transmembrane region" description="Helical" evidence="5">
    <location>
        <begin position="139"/>
        <end position="156"/>
    </location>
</feature>
<dbReference type="InterPro" id="IPR020846">
    <property type="entry name" value="MFS_dom"/>
</dbReference>
<feature type="transmembrane region" description="Helical" evidence="5">
    <location>
        <begin position="195"/>
        <end position="215"/>
    </location>
</feature>
<dbReference type="VEuPathDB" id="VectorBase:HLOH_041575"/>
<dbReference type="OrthoDB" id="6496295at2759"/>
<evidence type="ECO:0000256" key="2">
    <source>
        <dbReference type="ARBA" id="ARBA00022692"/>
    </source>
</evidence>
<feature type="transmembrane region" description="Helical" evidence="5">
    <location>
        <begin position="168"/>
        <end position="189"/>
    </location>
</feature>
<dbReference type="Pfam" id="PF00083">
    <property type="entry name" value="Sugar_tr"/>
    <property type="match status" value="1"/>
</dbReference>
<accession>A0A9J6FMV5</accession>
<organism evidence="7 8">
    <name type="scientific">Haemaphysalis longicornis</name>
    <name type="common">Bush tick</name>
    <dbReference type="NCBI Taxonomy" id="44386"/>
    <lineage>
        <taxon>Eukaryota</taxon>
        <taxon>Metazoa</taxon>
        <taxon>Ecdysozoa</taxon>
        <taxon>Arthropoda</taxon>
        <taxon>Chelicerata</taxon>
        <taxon>Arachnida</taxon>
        <taxon>Acari</taxon>
        <taxon>Parasitiformes</taxon>
        <taxon>Ixodida</taxon>
        <taxon>Ixodoidea</taxon>
        <taxon>Ixodidae</taxon>
        <taxon>Haemaphysalinae</taxon>
        <taxon>Haemaphysalis</taxon>
    </lineage>
</organism>
<keyword evidence="8" id="KW-1185">Reference proteome</keyword>
<dbReference type="OMA" id="DSTFANW"/>
<keyword evidence="2 5" id="KW-0812">Transmembrane</keyword>
<evidence type="ECO:0000256" key="3">
    <source>
        <dbReference type="ARBA" id="ARBA00022989"/>
    </source>
</evidence>
<dbReference type="InterPro" id="IPR036259">
    <property type="entry name" value="MFS_trans_sf"/>
</dbReference>
<keyword evidence="3 5" id="KW-1133">Transmembrane helix</keyword>
<evidence type="ECO:0000256" key="1">
    <source>
        <dbReference type="ARBA" id="ARBA00004141"/>
    </source>
</evidence>
<feature type="transmembrane region" description="Helical" evidence="5">
    <location>
        <begin position="400"/>
        <end position="420"/>
    </location>
</feature>
<proteinExistence type="predicted"/>
<comment type="subcellular location">
    <subcellularLocation>
        <location evidence="1">Membrane</location>
        <topology evidence="1">Multi-pass membrane protein</topology>
    </subcellularLocation>
</comment>